<evidence type="ECO:0000259" key="9">
    <source>
        <dbReference type="PROSITE" id="PS50253"/>
    </source>
</evidence>
<evidence type="ECO:0000256" key="3">
    <source>
        <dbReference type="ARBA" id="ARBA00022475"/>
    </source>
</evidence>
<dbReference type="EMBL" id="LXQE01000149">
    <property type="protein sequence ID" value="RCJ36334.1"/>
    <property type="molecule type" value="Genomic_DNA"/>
</dbReference>
<evidence type="ECO:0000256" key="6">
    <source>
        <dbReference type="ARBA" id="ARBA00023136"/>
    </source>
</evidence>
<evidence type="ECO:0000256" key="5">
    <source>
        <dbReference type="ARBA" id="ARBA00022989"/>
    </source>
</evidence>
<dbReference type="AlphaFoldDB" id="A0A367RL18"/>
<dbReference type="PANTHER" id="PTHR11403">
    <property type="entry name" value="CYTOCHROME C OXIDASE SUBUNIT III"/>
    <property type="match status" value="1"/>
</dbReference>
<evidence type="ECO:0000256" key="7">
    <source>
        <dbReference type="RuleBase" id="RU003376"/>
    </source>
</evidence>
<dbReference type="PANTHER" id="PTHR11403:SF2">
    <property type="entry name" value="CYTOCHROME BO(3) UBIQUINOL OXIDASE SUBUNIT 3"/>
    <property type="match status" value="1"/>
</dbReference>
<sequence>MEPEFINYELRITNYKLQIMQHRSIHLDESPIRFDRWRRRLPNWLQRFLPSGGGSHEDHHGKGMFGFTVFLLSESIIFLSFIFTYVALRLNTTNWLPPGISGPELSKLVIINTVVLLSSSFVIQPAENALKRNQLGKFRGLWLITIAMGIYFLIGLLIEWKNLDFKLTTGLVGSTFYLLTGFHGLHVLAGVVLQIIMLIRSFIPGNYNKTHFGTSATTLFWHFVDVVWVFLFSLLYLWRV</sequence>
<comment type="caution">
    <text evidence="10">The sequence shown here is derived from an EMBL/GenBank/DDBJ whole genome shotgun (WGS) entry which is preliminary data.</text>
</comment>
<dbReference type="GO" id="GO:0019646">
    <property type="term" value="P:aerobic electron transport chain"/>
    <property type="evidence" value="ECO:0007669"/>
    <property type="project" value="InterPro"/>
</dbReference>
<keyword evidence="5 8" id="KW-1133">Transmembrane helix</keyword>
<evidence type="ECO:0000313" key="11">
    <source>
        <dbReference type="Proteomes" id="UP000252085"/>
    </source>
</evidence>
<keyword evidence="4 7" id="KW-0812">Transmembrane</keyword>
<dbReference type="Gene3D" id="1.20.120.80">
    <property type="entry name" value="Cytochrome c oxidase, subunit III, four-helix bundle"/>
    <property type="match status" value="1"/>
</dbReference>
<dbReference type="PROSITE" id="PS50253">
    <property type="entry name" value="COX3"/>
    <property type="match status" value="1"/>
</dbReference>
<evidence type="ECO:0000313" key="10">
    <source>
        <dbReference type="EMBL" id="RCJ36334.1"/>
    </source>
</evidence>
<dbReference type="GO" id="GO:0005886">
    <property type="term" value="C:plasma membrane"/>
    <property type="evidence" value="ECO:0007669"/>
    <property type="project" value="UniProtKB-SubCell"/>
</dbReference>
<dbReference type="InterPro" id="IPR035973">
    <property type="entry name" value="Cyt_c_oxidase_su3-like_sf"/>
</dbReference>
<dbReference type="Proteomes" id="UP000252085">
    <property type="component" value="Unassembled WGS sequence"/>
</dbReference>
<feature type="transmembrane region" description="Helical" evidence="8">
    <location>
        <begin position="108"/>
        <end position="126"/>
    </location>
</feature>
<feature type="transmembrane region" description="Helical" evidence="8">
    <location>
        <begin position="219"/>
        <end position="238"/>
    </location>
</feature>
<dbReference type="GO" id="GO:0004129">
    <property type="term" value="F:cytochrome-c oxidase activity"/>
    <property type="evidence" value="ECO:0007669"/>
    <property type="project" value="InterPro"/>
</dbReference>
<dbReference type="InterPro" id="IPR000298">
    <property type="entry name" value="Cyt_c_oxidase-like_su3"/>
</dbReference>
<proteinExistence type="inferred from homology"/>
<feature type="transmembrane region" description="Helical" evidence="8">
    <location>
        <begin position="138"/>
        <end position="158"/>
    </location>
</feature>
<keyword evidence="6 8" id="KW-0472">Membrane</keyword>
<evidence type="ECO:0000256" key="8">
    <source>
        <dbReference type="SAM" id="Phobius"/>
    </source>
</evidence>
<keyword evidence="3" id="KW-1003">Cell membrane</keyword>
<comment type="similarity">
    <text evidence="2 7">Belongs to the cytochrome c oxidase subunit 3 family.</text>
</comment>
<feature type="transmembrane region" description="Helical" evidence="8">
    <location>
        <begin position="65"/>
        <end position="88"/>
    </location>
</feature>
<feature type="domain" description="Heme-copper oxidase subunit III family profile" evidence="9">
    <location>
        <begin position="65"/>
        <end position="240"/>
    </location>
</feature>
<dbReference type="InterPro" id="IPR024791">
    <property type="entry name" value="Cyt_c/ubiquinol_Oxase_su3"/>
</dbReference>
<protein>
    <submittedName>
        <fullName evidence="10">Cytochrome oxidase subunit III</fullName>
    </submittedName>
</protein>
<dbReference type="CDD" id="cd00386">
    <property type="entry name" value="Heme_Cu_Oxidase_III_like"/>
    <property type="match status" value="1"/>
</dbReference>
<name>A0A367RL18_NOSPU</name>
<feature type="transmembrane region" description="Helical" evidence="8">
    <location>
        <begin position="178"/>
        <end position="199"/>
    </location>
</feature>
<dbReference type="InterPro" id="IPR013833">
    <property type="entry name" value="Cyt_c_oxidase_su3_a-hlx"/>
</dbReference>
<evidence type="ECO:0000256" key="2">
    <source>
        <dbReference type="ARBA" id="ARBA00010581"/>
    </source>
</evidence>
<dbReference type="Pfam" id="PF00510">
    <property type="entry name" value="COX3"/>
    <property type="match status" value="1"/>
</dbReference>
<evidence type="ECO:0000256" key="4">
    <source>
        <dbReference type="ARBA" id="ARBA00022692"/>
    </source>
</evidence>
<comment type="subcellular location">
    <subcellularLocation>
        <location evidence="1 7">Cell membrane</location>
        <topology evidence="1 7">Multi-pass membrane protein</topology>
    </subcellularLocation>
</comment>
<organism evidence="10 11">
    <name type="scientific">Nostoc punctiforme NIES-2108</name>
    <dbReference type="NCBI Taxonomy" id="1356359"/>
    <lineage>
        <taxon>Bacteria</taxon>
        <taxon>Bacillati</taxon>
        <taxon>Cyanobacteriota</taxon>
        <taxon>Cyanophyceae</taxon>
        <taxon>Nostocales</taxon>
        <taxon>Nostocaceae</taxon>
        <taxon>Nostoc</taxon>
    </lineage>
</organism>
<reference evidence="10 11" key="1">
    <citation type="submission" date="2016-04" db="EMBL/GenBank/DDBJ databases">
        <authorList>
            <person name="Evans L.H."/>
            <person name="Alamgir A."/>
            <person name="Owens N."/>
            <person name="Weber N.D."/>
            <person name="Virtaneva K."/>
            <person name="Barbian K."/>
            <person name="Babar A."/>
            <person name="Rosenke K."/>
        </authorList>
    </citation>
    <scope>NUCLEOTIDE SEQUENCE [LARGE SCALE GENOMIC DNA]</scope>
    <source>
        <strain evidence="10">NIES-2108</strain>
    </source>
</reference>
<accession>A0A367RL18</accession>
<dbReference type="SUPFAM" id="SSF81452">
    <property type="entry name" value="Cytochrome c oxidase subunit III-like"/>
    <property type="match status" value="1"/>
</dbReference>
<evidence type="ECO:0000256" key="1">
    <source>
        <dbReference type="ARBA" id="ARBA00004651"/>
    </source>
</evidence>
<gene>
    <name evidence="10" type="ORF">A6769_16680</name>
</gene>